<dbReference type="PANTHER" id="PTHR11575">
    <property type="entry name" value="5'-NUCLEOTIDASE-RELATED"/>
    <property type="match status" value="1"/>
</dbReference>
<keyword evidence="9 11" id="KW-0378">Hydrolase</keyword>
<dbReference type="SUPFAM" id="SSF55816">
    <property type="entry name" value="5'-nucleotidase (syn. UDP-sugar hydrolase), C-terminal domain"/>
    <property type="match status" value="1"/>
</dbReference>
<dbReference type="PANTHER" id="PTHR11575:SF6">
    <property type="entry name" value="2',3'-CYCLIC-NUCLEOTIDE 2'-PHOSPHODIESTERASE_3'-NUCLEOTIDASE"/>
    <property type="match status" value="1"/>
</dbReference>
<dbReference type="Gene3D" id="3.60.21.10">
    <property type="match status" value="1"/>
</dbReference>
<dbReference type="InterPro" id="IPR036907">
    <property type="entry name" value="5'-Nucleotdase_C_sf"/>
</dbReference>
<dbReference type="GO" id="GO:0008254">
    <property type="term" value="F:3'-nucleotidase activity"/>
    <property type="evidence" value="ECO:0007669"/>
    <property type="project" value="UniProtKB-EC"/>
</dbReference>
<name>A0A0P0Z2F4_9HYPH</name>
<keyword evidence="6" id="KW-0479">Metal-binding</keyword>
<dbReference type="GO" id="GO:0046872">
    <property type="term" value="F:metal ion binding"/>
    <property type="evidence" value="ECO:0007669"/>
    <property type="project" value="UniProtKB-KW"/>
</dbReference>
<evidence type="ECO:0000256" key="7">
    <source>
        <dbReference type="ARBA" id="ARBA00022729"/>
    </source>
</evidence>
<dbReference type="RefSeq" id="WP_062226259.1">
    <property type="nucleotide sequence ID" value="NZ_BBWR01000002.1"/>
</dbReference>
<dbReference type="InterPro" id="IPR041827">
    <property type="entry name" value="CpdB_N"/>
</dbReference>
<dbReference type="Pfam" id="PF00149">
    <property type="entry name" value="Metallophos"/>
    <property type="match status" value="1"/>
</dbReference>
<dbReference type="GO" id="GO:0008663">
    <property type="term" value="F:2',3'-cyclic-nucleotide 2'-phosphodiesterase activity"/>
    <property type="evidence" value="ECO:0007669"/>
    <property type="project" value="UniProtKB-EC"/>
</dbReference>
<dbReference type="NCBIfam" id="NF006938">
    <property type="entry name" value="PRK09420.1"/>
    <property type="match status" value="1"/>
</dbReference>
<dbReference type="OrthoDB" id="9803927at2"/>
<dbReference type="CDD" id="cd07410">
    <property type="entry name" value="MPP_CpdB_N"/>
    <property type="match status" value="1"/>
</dbReference>
<dbReference type="InterPro" id="IPR006146">
    <property type="entry name" value="5'-Nucleotdase_CS"/>
</dbReference>
<dbReference type="Gene3D" id="3.90.780.10">
    <property type="entry name" value="5'-Nucleotidase, C-terminal domain"/>
    <property type="match status" value="1"/>
</dbReference>
<evidence type="ECO:0000256" key="4">
    <source>
        <dbReference type="ARBA" id="ARBA00004196"/>
    </source>
</evidence>
<dbReference type="GO" id="GO:0009166">
    <property type="term" value="P:nucleotide catabolic process"/>
    <property type="evidence" value="ECO:0007669"/>
    <property type="project" value="InterPro"/>
</dbReference>
<accession>A0A0P0Z2F4</accession>
<evidence type="ECO:0000256" key="6">
    <source>
        <dbReference type="ARBA" id="ARBA00022723"/>
    </source>
</evidence>
<comment type="subcellular location">
    <subcellularLocation>
        <location evidence="4">Cell envelope</location>
    </subcellularLocation>
</comment>
<evidence type="ECO:0000256" key="8">
    <source>
        <dbReference type="ARBA" id="ARBA00022741"/>
    </source>
</evidence>
<dbReference type="InterPro" id="IPR008334">
    <property type="entry name" value="5'-Nucleotdase_C"/>
</dbReference>
<reference evidence="14" key="1">
    <citation type="journal article" date="2015" name="Proc. Natl. Acad. Sci. U.S.A.">
        <title>Bacterial clade with the ribosomal RNA operon on a small plasmid rather than the chromosome.</title>
        <authorList>
            <person name="Anda M."/>
            <person name="Ohtsubo Y."/>
            <person name="Okubo T."/>
            <person name="Sugawara M."/>
            <person name="Nagata Y."/>
            <person name="Tsuda M."/>
            <person name="Minamisawa K."/>
            <person name="Mitsui H."/>
        </authorList>
    </citation>
    <scope>NUCLEOTIDE SEQUENCE</scope>
    <source>
        <strain evidence="14">JCM 14755</strain>
    </source>
</reference>
<dbReference type="InterPro" id="IPR006179">
    <property type="entry name" value="5_nucleotidase/apyrase"/>
</dbReference>
<proteinExistence type="inferred from homology"/>
<evidence type="ECO:0000256" key="10">
    <source>
        <dbReference type="ARBA" id="ARBA00023268"/>
    </source>
</evidence>
<evidence type="ECO:0000256" key="2">
    <source>
        <dbReference type="ARBA" id="ARBA00001730"/>
    </source>
</evidence>
<comment type="cofactor">
    <cofactor evidence="3">
        <name>a divalent metal cation</name>
        <dbReference type="ChEBI" id="CHEBI:60240"/>
    </cofactor>
</comment>
<dbReference type="EMBL" id="LC066377">
    <property type="protein sequence ID" value="BAT28268.1"/>
    <property type="molecule type" value="Genomic_DNA"/>
</dbReference>
<sequence length="635" mass="68445">MHPRSATASTSHAQLRILATSDLHAFVQPYDYFTDQPSQSVGLAQTAGLIKAARDEAPNSLLFDNGDWLQGCPTGDRAVRQRHRGAERTHPCIRAMNILSYDAATLGNHEFDDGLDTVLHAIGQARFPFVCANLTRTKRPGDDAAPSAIVPPFVLLDRTLRMDDGSSRPLRIGVVGVLPPQVTTWNARVLNGSVSCRDMVEALRDMLPELRARGADLIVVLAHTGIEPTDPQGRSGRENAALEIARLDGIDVLITGHQHLRLPGADFSGIAGVDAQAGRLHGVPAVMPGCYGSDLGIVDLTLAHDPTGWSTLRSHASLRPISRRQDGRTVPLVTGDTRILDALAEDHRDTLAFMRQPIGRVDKPLRSYFALVTNVAPVQLINRAQRDHARRLIAGTRFEGLPILSAAAPFKAGGRGGPLFYTDICEGALALRNVADIYAYPNRLDIVELSGEELVEWLEMSASLFNRVAPDRPGPLLRAGAATYNFDVVDGATYAIDLTEPPRYDAEGCLLSPAHRRIVDLIIDGRPLDPAERLLVATNSFRSCGGGHFPGLSPERIALSTADETRDILSAWLSAQSCVDASIRPGWSFAPTGGAQVLFETGTAALPYLADIAHLSPEPLGTTANGFLKLRLTLP</sequence>
<dbReference type="PRINTS" id="PR01607">
    <property type="entry name" value="APYRASEFAMLY"/>
</dbReference>
<evidence type="ECO:0000259" key="13">
    <source>
        <dbReference type="Pfam" id="PF02872"/>
    </source>
</evidence>
<dbReference type="GO" id="GO:0030288">
    <property type="term" value="C:outer membrane-bounded periplasmic space"/>
    <property type="evidence" value="ECO:0007669"/>
    <property type="project" value="TreeGrafter"/>
</dbReference>
<evidence type="ECO:0000256" key="1">
    <source>
        <dbReference type="ARBA" id="ARBA00000527"/>
    </source>
</evidence>
<comment type="similarity">
    <text evidence="5 11">Belongs to the 5'-nucleotidase family.</text>
</comment>
<evidence type="ECO:0000256" key="11">
    <source>
        <dbReference type="RuleBase" id="RU362119"/>
    </source>
</evidence>
<keyword evidence="8 11" id="KW-0547">Nucleotide-binding</keyword>
<keyword evidence="7" id="KW-0732">Signal</keyword>
<dbReference type="InterPro" id="IPR029052">
    <property type="entry name" value="Metallo-depent_PP-like"/>
</dbReference>
<dbReference type="InterPro" id="IPR004843">
    <property type="entry name" value="Calcineurin-like_PHP"/>
</dbReference>
<feature type="domain" description="Calcineurin-like phosphoesterase" evidence="12">
    <location>
        <begin position="15"/>
        <end position="259"/>
    </location>
</feature>
<dbReference type="GO" id="GO:0000166">
    <property type="term" value="F:nucleotide binding"/>
    <property type="evidence" value="ECO:0007669"/>
    <property type="project" value="UniProtKB-KW"/>
</dbReference>
<feature type="domain" description="5'-Nucleotidase C-terminal" evidence="13">
    <location>
        <begin position="379"/>
        <end position="552"/>
    </location>
</feature>
<comment type="catalytic activity">
    <reaction evidence="2">
        <text>a nucleoside 2',3'-cyclic phosphate + H2O = a nucleoside 3'-phosphate + H(+)</text>
        <dbReference type="Rhea" id="RHEA:19621"/>
        <dbReference type="ChEBI" id="CHEBI:15377"/>
        <dbReference type="ChEBI" id="CHEBI:15378"/>
        <dbReference type="ChEBI" id="CHEBI:66949"/>
        <dbReference type="ChEBI" id="CHEBI:66954"/>
        <dbReference type="EC" id="3.1.4.16"/>
    </reaction>
</comment>
<evidence type="ECO:0000256" key="3">
    <source>
        <dbReference type="ARBA" id="ARBA00001968"/>
    </source>
</evidence>
<evidence type="ECO:0000313" key="14">
    <source>
        <dbReference type="EMBL" id="BAT28268.1"/>
    </source>
</evidence>
<dbReference type="PROSITE" id="PS00785">
    <property type="entry name" value="5_NUCLEOTIDASE_1"/>
    <property type="match status" value="1"/>
</dbReference>
<dbReference type="SUPFAM" id="SSF56300">
    <property type="entry name" value="Metallo-dependent phosphatases"/>
    <property type="match status" value="1"/>
</dbReference>
<organism evidence="14">
    <name type="scientific">Aureimonas frigidaquae</name>
    <dbReference type="NCBI Taxonomy" id="424757"/>
    <lineage>
        <taxon>Bacteria</taxon>
        <taxon>Pseudomonadati</taxon>
        <taxon>Pseudomonadota</taxon>
        <taxon>Alphaproteobacteria</taxon>
        <taxon>Hyphomicrobiales</taxon>
        <taxon>Aurantimonadaceae</taxon>
        <taxon>Aureimonas</taxon>
    </lineage>
</organism>
<dbReference type="PROSITE" id="PS00786">
    <property type="entry name" value="5_NUCLEOTIDASE_2"/>
    <property type="match status" value="1"/>
</dbReference>
<protein>
    <submittedName>
        <fullName evidence="14">Bifunctional 2',3'-cyclic nucleotide 2'-phosphodiesterase/3'-nucleotidase periplasmic protein</fullName>
    </submittedName>
</protein>
<comment type="catalytic activity">
    <reaction evidence="1">
        <text>a ribonucleoside 3'-phosphate + H2O = a ribonucleoside + phosphate</text>
        <dbReference type="Rhea" id="RHEA:10144"/>
        <dbReference type="ChEBI" id="CHEBI:13197"/>
        <dbReference type="ChEBI" id="CHEBI:15377"/>
        <dbReference type="ChEBI" id="CHEBI:18254"/>
        <dbReference type="ChEBI" id="CHEBI:43474"/>
        <dbReference type="EC" id="3.1.3.6"/>
    </reaction>
</comment>
<evidence type="ECO:0000256" key="5">
    <source>
        <dbReference type="ARBA" id="ARBA00006654"/>
    </source>
</evidence>
<evidence type="ECO:0000259" key="12">
    <source>
        <dbReference type="Pfam" id="PF00149"/>
    </source>
</evidence>
<keyword evidence="10" id="KW-0511">Multifunctional enzyme</keyword>
<dbReference type="Pfam" id="PF02872">
    <property type="entry name" value="5_nucleotid_C"/>
    <property type="match status" value="1"/>
</dbReference>
<evidence type="ECO:0000256" key="9">
    <source>
        <dbReference type="ARBA" id="ARBA00022801"/>
    </source>
</evidence>
<dbReference type="AlphaFoldDB" id="A0A0P0Z2F4"/>